<feature type="chain" id="PRO_5006419913" description="WxL domain-containing protein" evidence="1">
    <location>
        <begin position="31"/>
        <end position="268"/>
    </location>
</feature>
<proteinExistence type="predicted"/>
<evidence type="ECO:0000256" key="1">
    <source>
        <dbReference type="SAM" id="SignalP"/>
    </source>
</evidence>
<comment type="caution">
    <text evidence="3">The sequence shown here is derived from an EMBL/GenBank/DDBJ whole genome shotgun (WGS) entry which is preliminary data.</text>
</comment>
<feature type="domain" description="WxL" evidence="2">
    <location>
        <begin position="87"/>
        <end position="257"/>
    </location>
</feature>
<evidence type="ECO:0000313" key="3">
    <source>
        <dbReference type="EMBL" id="KRO00405.1"/>
    </source>
</evidence>
<evidence type="ECO:0000313" key="4">
    <source>
        <dbReference type="Proteomes" id="UP000051006"/>
    </source>
</evidence>
<name>A0A0R2LEK8_9LACO</name>
<dbReference type="InterPro" id="IPR027994">
    <property type="entry name" value="WxL_dom"/>
</dbReference>
<protein>
    <recommendedName>
        <fullName evidence="2">WxL domain-containing protein</fullName>
    </recommendedName>
</protein>
<dbReference type="Proteomes" id="UP000051006">
    <property type="component" value="Unassembled WGS sequence"/>
</dbReference>
<organism evidence="3 4">
    <name type="scientific">Companilactobacillus kimchiensis</name>
    <dbReference type="NCBI Taxonomy" id="993692"/>
    <lineage>
        <taxon>Bacteria</taxon>
        <taxon>Bacillati</taxon>
        <taxon>Bacillota</taxon>
        <taxon>Bacilli</taxon>
        <taxon>Lactobacillales</taxon>
        <taxon>Lactobacillaceae</taxon>
        <taxon>Companilactobacillus</taxon>
    </lineage>
</organism>
<dbReference type="PATRIC" id="fig|993692.3.peg.1529"/>
<dbReference type="Pfam" id="PF13731">
    <property type="entry name" value="WxL"/>
    <property type="match status" value="1"/>
</dbReference>
<dbReference type="OrthoDB" id="2149740at2"/>
<dbReference type="EMBL" id="JQCF01000003">
    <property type="protein sequence ID" value="KRO00405.1"/>
    <property type="molecule type" value="Genomic_DNA"/>
</dbReference>
<dbReference type="STRING" id="993692.IV57_GL001509"/>
<dbReference type="RefSeq" id="WP_057879982.1">
    <property type="nucleotide sequence ID" value="NZ_JQCF01000003.1"/>
</dbReference>
<keyword evidence="1" id="KW-0732">Signal</keyword>
<evidence type="ECO:0000259" key="2">
    <source>
        <dbReference type="Pfam" id="PF13731"/>
    </source>
</evidence>
<sequence>MKLSRNVLVGSLATAGMILGAVAPALTAQAATTSGKFVDGKLTQVTPNEDVNGLGSDNAGLAIAYDAGDGSTVGTATAESNANVKVVSGILTLNAVPDLGFGTAAAGSTVKLQDNTATKSEEDSQNQGLLSVTESRAGAPGFTLSAGLTAFNDGTTDAADPFTLQLKATPLKDDEAKNVSTGADLNSQDASIIADGKSTGEVINLAKGTYNTGAINASFTKADNDALLKVTGAATGAKEATNKSYNSKITWTLKATPSTDSTVTESGK</sequence>
<keyword evidence="4" id="KW-1185">Reference proteome</keyword>
<feature type="signal peptide" evidence="1">
    <location>
        <begin position="1"/>
        <end position="30"/>
    </location>
</feature>
<dbReference type="AlphaFoldDB" id="A0A0R2LEK8"/>
<gene>
    <name evidence="3" type="ORF">IV57_GL001509</name>
</gene>
<accession>A0A0R2LEK8</accession>
<reference evidence="3 4" key="1">
    <citation type="journal article" date="2015" name="Genome Announc.">
        <title>Expanding the biotechnology potential of lactobacilli through comparative genomics of 213 strains and associated genera.</title>
        <authorList>
            <person name="Sun Z."/>
            <person name="Harris H.M."/>
            <person name="McCann A."/>
            <person name="Guo C."/>
            <person name="Argimon S."/>
            <person name="Zhang W."/>
            <person name="Yang X."/>
            <person name="Jeffery I.B."/>
            <person name="Cooney J.C."/>
            <person name="Kagawa T.F."/>
            <person name="Liu W."/>
            <person name="Song Y."/>
            <person name="Salvetti E."/>
            <person name="Wrobel A."/>
            <person name="Rasinkangas P."/>
            <person name="Parkhill J."/>
            <person name="Rea M.C."/>
            <person name="O'Sullivan O."/>
            <person name="Ritari J."/>
            <person name="Douillard F.P."/>
            <person name="Paul Ross R."/>
            <person name="Yang R."/>
            <person name="Briner A.E."/>
            <person name="Felis G.E."/>
            <person name="de Vos W.M."/>
            <person name="Barrangou R."/>
            <person name="Klaenhammer T.R."/>
            <person name="Caufield P.W."/>
            <person name="Cui Y."/>
            <person name="Zhang H."/>
            <person name="O'Toole P.W."/>
        </authorList>
    </citation>
    <scope>NUCLEOTIDE SEQUENCE [LARGE SCALE GENOMIC DNA]</scope>
    <source>
        <strain evidence="3 4">DSM 24716</strain>
    </source>
</reference>